<dbReference type="AlphaFoldDB" id="A0A518IYQ9"/>
<organism evidence="1 2">
    <name type="scientific">Rosistilla oblonga</name>
    <dbReference type="NCBI Taxonomy" id="2527990"/>
    <lineage>
        <taxon>Bacteria</taxon>
        <taxon>Pseudomonadati</taxon>
        <taxon>Planctomycetota</taxon>
        <taxon>Planctomycetia</taxon>
        <taxon>Pirellulales</taxon>
        <taxon>Pirellulaceae</taxon>
        <taxon>Rosistilla</taxon>
    </lineage>
</organism>
<sequence length="81" mass="9226">MNLQIDLVSAIFLLATGNYQSPTHAIRLIALPNLRFRKLASILAVDSPHLQKHLYNNKVNTRWACSYYARSSCWSQAESPH</sequence>
<name>A0A518IYQ9_9BACT</name>
<dbReference type="Proteomes" id="UP000316770">
    <property type="component" value="Chromosome"/>
</dbReference>
<evidence type="ECO:0000313" key="2">
    <source>
        <dbReference type="Proteomes" id="UP000316770"/>
    </source>
</evidence>
<keyword evidence="2" id="KW-1185">Reference proteome</keyword>
<protein>
    <submittedName>
        <fullName evidence="1">Uncharacterized protein</fullName>
    </submittedName>
</protein>
<evidence type="ECO:0000313" key="1">
    <source>
        <dbReference type="EMBL" id="QDV58214.1"/>
    </source>
</evidence>
<accession>A0A518IYQ9</accession>
<proteinExistence type="predicted"/>
<dbReference type="EMBL" id="CP036318">
    <property type="protein sequence ID" value="QDV58214.1"/>
    <property type="molecule type" value="Genomic_DNA"/>
</dbReference>
<gene>
    <name evidence="1" type="ORF">Mal33_42310</name>
</gene>
<reference evidence="1 2" key="1">
    <citation type="submission" date="2019-02" db="EMBL/GenBank/DDBJ databases">
        <title>Deep-cultivation of Planctomycetes and their phenomic and genomic characterization uncovers novel biology.</title>
        <authorList>
            <person name="Wiegand S."/>
            <person name="Jogler M."/>
            <person name="Boedeker C."/>
            <person name="Pinto D."/>
            <person name="Vollmers J."/>
            <person name="Rivas-Marin E."/>
            <person name="Kohn T."/>
            <person name="Peeters S.H."/>
            <person name="Heuer A."/>
            <person name="Rast P."/>
            <person name="Oberbeckmann S."/>
            <person name="Bunk B."/>
            <person name="Jeske O."/>
            <person name="Meyerdierks A."/>
            <person name="Storesund J.E."/>
            <person name="Kallscheuer N."/>
            <person name="Luecker S."/>
            <person name="Lage O.M."/>
            <person name="Pohl T."/>
            <person name="Merkel B.J."/>
            <person name="Hornburger P."/>
            <person name="Mueller R.-W."/>
            <person name="Bruemmer F."/>
            <person name="Labrenz M."/>
            <person name="Spormann A.M."/>
            <person name="Op den Camp H."/>
            <person name="Overmann J."/>
            <person name="Amann R."/>
            <person name="Jetten M.S.M."/>
            <person name="Mascher T."/>
            <person name="Medema M.H."/>
            <person name="Devos D.P."/>
            <person name="Kaster A.-K."/>
            <person name="Ovreas L."/>
            <person name="Rohde M."/>
            <person name="Galperin M.Y."/>
            <person name="Jogler C."/>
        </authorList>
    </citation>
    <scope>NUCLEOTIDE SEQUENCE [LARGE SCALE GENOMIC DNA]</scope>
    <source>
        <strain evidence="1 2">Mal33</strain>
    </source>
</reference>